<dbReference type="AlphaFoldDB" id="A0A1D1YCL7"/>
<feature type="non-terminal residue" evidence="1">
    <location>
        <position position="170"/>
    </location>
</feature>
<feature type="non-terminal residue" evidence="1">
    <location>
        <position position="1"/>
    </location>
</feature>
<accession>A0A1D1YCL7</accession>
<evidence type="ECO:0000313" key="1">
    <source>
        <dbReference type="EMBL" id="JAT52364.1"/>
    </source>
</evidence>
<protein>
    <submittedName>
        <fullName evidence="1">Laminin subunit gamma-2</fullName>
    </submittedName>
</protein>
<organism evidence="1">
    <name type="scientific">Anthurium amnicola</name>
    <dbReference type="NCBI Taxonomy" id="1678845"/>
    <lineage>
        <taxon>Eukaryota</taxon>
        <taxon>Viridiplantae</taxon>
        <taxon>Streptophyta</taxon>
        <taxon>Embryophyta</taxon>
        <taxon>Tracheophyta</taxon>
        <taxon>Spermatophyta</taxon>
        <taxon>Magnoliopsida</taxon>
        <taxon>Liliopsida</taxon>
        <taxon>Araceae</taxon>
        <taxon>Pothoideae</taxon>
        <taxon>Potheae</taxon>
        <taxon>Anthurium</taxon>
    </lineage>
</organism>
<gene>
    <name evidence="1" type="primary">LAMC2</name>
    <name evidence="1" type="ORF">g.14974</name>
</gene>
<dbReference type="EMBL" id="GDJX01015572">
    <property type="protein sequence ID" value="JAT52364.1"/>
    <property type="molecule type" value="Transcribed_RNA"/>
</dbReference>
<sequence>TTSSHLSFPSHTSLTVTPTEMKDLSFFLLKNSLAAKMKRGIRTFCNGVGSTSTLEQRRDASSCMAAPSLAGTSCPDEGIPFAPAAAGRPLTLEQMILQLDMEEAAARRARGGQRLDGRRMSCVNSSDILRSARNALSQYPRFSLDGRDAMYRSSFLDAGRKLKGVDVDPV</sequence>
<dbReference type="PANTHER" id="PTHR37897:SF1">
    <property type="entry name" value="DUF3741 DOMAIN-CONTAINING PROTEIN"/>
    <property type="match status" value="1"/>
</dbReference>
<proteinExistence type="predicted"/>
<reference evidence="1" key="1">
    <citation type="submission" date="2015-07" db="EMBL/GenBank/DDBJ databases">
        <title>Transcriptome Assembly of Anthurium amnicola.</title>
        <authorList>
            <person name="Suzuki J."/>
        </authorList>
    </citation>
    <scope>NUCLEOTIDE SEQUENCE</scope>
</reference>
<dbReference type="PANTHER" id="PTHR37897">
    <property type="entry name" value="DNAK FAMILY PROTEIN"/>
    <property type="match status" value="1"/>
</dbReference>
<name>A0A1D1YCL7_9ARAE</name>